<keyword evidence="5 6" id="KW-0968">Cytoplasmic vesicle</keyword>
<dbReference type="GO" id="GO:0006886">
    <property type="term" value="P:intracellular protein transport"/>
    <property type="evidence" value="ECO:0007669"/>
    <property type="project" value="InterPro"/>
</dbReference>
<name>A0A7H9HXI6_9SACH</name>
<evidence type="ECO:0000256" key="1">
    <source>
        <dbReference type="ARBA" id="ARBA00004180"/>
    </source>
</evidence>
<dbReference type="Pfam" id="PF01086">
    <property type="entry name" value="Clathrin_lg_ch"/>
    <property type="match status" value="1"/>
</dbReference>
<organism evidence="9 10">
    <name type="scientific">Torulaspora globosa</name>
    <dbReference type="NCBI Taxonomy" id="48254"/>
    <lineage>
        <taxon>Eukaryota</taxon>
        <taxon>Fungi</taxon>
        <taxon>Dikarya</taxon>
        <taxon>Ascomycota</taxon>
        <taxon>Saccharomycotina</taxon>
        <taxon>Saccharomycetes</taxon>
        <taxon>Saccharomycetales</taxon>
        <taxon>Saccharomycetaceae</taxon>
        <taxon>Torulaspora</taxon>
    </lineage>
</organism>
<protein>
    <recommendedName>
        <fullName evidence="6">Clathrin light chain</fullName>
    </recommendedName>
</protein>
<evidence type="ECO:0000256" key="3">
    <source>
        <dbReference type="ARBA" id="ARBA00023136"/>
    </source>
</evidence>
<evidence type="ECO:0000256" key="6">
    <source>
        <dbReference type="RuleBase" id="RU363137"/>
    </source>
</evidence>
<dbReference type="InterPro" id="IPR000996">
    <property type="entry name" value="Clathrin_L-chain"/>
</dbReference>
<evidence type="ECO:0000256" key="7">
    <source>
        <dbReference type="SAM" id="Coils"/>
    </source>
</evidence>
<reference evidence="9 10" key="1">
    <citation type="submission" date="2020-06" db="EMBL/GenBank/DDBJ databases">
        <title>The yeast mating-type switching endonuclease HO is a domesticated member of an unorthodox homing genetic element family.</title>
        <authorList>
            <person name="Coughlan A.Y."/>
            <person name="Lombardi L."/>
            <person name="Braun-Galleani S."/>
            <person name="Martos A.R."/>
            <person name="Galeote V."/>
            <person name="Bigey F."/>
            <person name="Dequin S."/>
            <person name="Byrne K.P."/>
            <person name="Wolfe K.H."/>
        </authorList>
    </citation>
    <scope>NUCLEOTIDE SEQUENCE [LARGE SCALE GENOMIC DNA]</scope>
    <source>
        <strain evidence="9 10">CBS2947</strain>
    </source>
</reference>
<accession>A0A7H9HXI6</accession>
<comment type="function">
    <text evidence="6">Clathrin is the major protein of the polyhedral coat of coated pits and vesicles.</text>
</comment>
<dbReference type="OrthoDB" id="5512at2759"/>
<dbReference type="GO" id="GO:0005198">
    <property type="term" value="F:structural molecule activity"/>
    <property type="evidence" value="ECO:0007669"/>
    <property type="project" value="InterPro"/>
</dbReference>
<evidence type="ECO:0000256" key="8">
    <source>
        <dbReference type="SAM" id="MobiDB-lite"/>
    </source>
</evidence>
<proteinExistence type="inferred from homology"/>
<keyword evidence="3 6" id="KW-0472">Membrane</keyword>
<dbReference type="EMBL" id="CP059271">
    <property type="protein sequence ID" value="QLQ81122.1"/>
    <property type="molecule type" value="Genomic_DNA"/>
</dbReference>
<evidence type="ECO:0000256" key="2">
    <source>
        <dbReference type="ARBA" id="ARBA00005263"/>
    </source>
</evidence>
<evidence type="ECO:0000313" key="10">
    <source>
        <dbReference type="Proteomes" id="UP000510647"/>
    </source>
</evidence>
<dbReference type="Proteomes" id="UP000510647">
    <property type="component" value="Chromosome 5"/>
</dbReference>
<keyword evidence="7" id="KW-0175">Coiled coil</keyword>
<evidence type="ECO:0000256" key="4">
    <source>
        <dbReference type="ARBA" id="ARBA00023176"/>
    </source>
</evidence>
<dbReference type="GO" id="GO:0030130">
    <property type="term" value="C:clathrin coat of trans-Golgi network vesicle"/>
    <property type="evidence" value="ECO:0007669"/>
    <property type="project" value="InterPro"/>
</dbReference>
<evidence type="ECO:0000313" key="9">
    <source>
        <dbReference type="EMBL" id="QLQ81122.1"/>
    </source>
</evidence>
<feature type="compositionally biased region" description="Basic and acidic residues" evidence="8">
    <location>
        <begin position="25"/>
        <end position="39"/>
    </location>
</feature>
<comment type="similarity">
    <text evidence="2 6">Belongs to the clathrin light chain family.</text>
</comment>
<feature type="coiled-coil region" evidence="7">
    <location>
        <begin position="79"/>
        <end position="110"/>
    </location>
</feature>
<dbReference type="GO" id="GO:0016192">
    <property type="term" value="P:vesicle-mediated transport"/>
    <property type="evidence" value="ECO:0007669"/>
    <property type="project" value="InterPro"/>
</dbReference>
<comment type="subcellular location">
    <subcellularLocation>
        <location evidence="1 6">Cytoplasmic vesicle membrane</location>
        <topology evidence="1 6">Peripheral membrane protein</topology>
        <orientation evidence="1 6">Cytoplasmic side</orientation>
    </subcellularLocation>
    <subcellularLocation>
        <location evidence="6">Membrane</location>
        <location evidence="6">Coated pit</location>
        <topology evidence="6">Peripheral membrane protein</topology>
        <orientation evidence="6">Cytoplasmic side</orientation>
    </subcellularLocation>
    <text evidence="6">Cytoplasmic face of coated pits and vesicles.</text>
</comment>
<dbReference type="AlphaFoldDB" id="A0A7H9HXI6"/>
<dbReference type="GO" id="GO:0030132">
    <property type="term" value="C:clathrin coat of coated pit"/>
    <property type="evidence" value="ECO:0007669"/>
    <property type="project" value="InterPro"/>
</dbReference>
<sequence length="155" mass="18038">MSDFEVENLSATGVSEPDLLETDGEDKMQGQESSESRKGDVRRKWKEMREAEIAARDKADRQAKEKLQEAAIKHIDDFYENYNRKKAQQLEEVKREADEFLRKKQEFFSQENTTTWDRALQLINEDDADILGNRDRSKFKEILQKLKGNPQAPGA</sequence>
<evidence type="ECO:0000256" key="5">
    <source>
        <dbReference type="ARBA" id="ARBA00023329"/>
    </source>
</evidence>
<keyword evidence="4 6" id="KW-0168">Coated pit</keyword>
<keyword evidence="10" id="KW-1185">Reference proteome</keyword>
<gene>
    <name evidence="9" type="ORF">HG537_0E04770</name>
</gene>
<feature type="region of interest" description="Disordered" evidence="8">
    <location>
        <begin position="1"/>
        <end position="45"/>
    </location>
</feature>